<feature type="domain" description="Ribosomal RNA adenine methylase transferase N-terminal" evidence="9">
    <location>
        <begin position="26"/>
        <end position="191"/>
    </location>
</feature>
<dbReference type="PANTHER" id="PTHR11727:SF7">
    <property type="entry name" value="DIMETHYLADENOSINE TRANSFERASE-RELATED"/>
    <property type="match status" value="1"/>
</dbReference>
<protein>
    <recommendedName>
        <fullName evidence="1">rRNA adenine N-6-methyltransferase</fullName>
    </recommendedName>
    <alternativeName>
        <fullName evidence="7">Erythromycin resistance protein</fullName>
    </alternativeName>
    <alternativeName>
        <fullName evidence="6">Macrolide-lincosamide-streptogramin B resistance protein</fullName>
    </alternativeName>
</protein>
<keyword evidence="4 8" id="KW-0949">S-adenosyl-L-methionine</keyword>
<dbReference type="Gene3D" id="1.10.8.100">
    <property type="entry name" value="Ribosomal RNA adenine dimethylase-like, domain 2"/>
    <property type="match status" value="1"/>
</dbReference>
<dbReference type="Gene3D" id="3.40.50.150">
    <property type="entry name" value="Vaccinia Virus protein VP39"/>
    <property type="match status" value="1"/>
</dbReference>
<accession>A0A974PIN2</accession>
<evidence type="ECO:0000256" key="7">
    <source>
        <dbReference type="ARBA" id="ARBA00030809"/>
    </source>
</evidence>
<evidence type="ECO:0000256" key="1">
    <source>
        <dbReference type="ARBA" id="ARBA00016505"/>
    </source>
</evidence>
<dbReference type="EMBL" id="CP068595">
    <property type="protein sequence ID" value="QQZ64400.1"/>
    <property type="molecule type" value="Genomic_DNA"/>
</dbReference>
<gene>
    <name evidence="10" type="ORF">JI735_30615</name>
</gene>
<dbReference type="AlphaFoldDB" id="A0A974PIN2"/>
<evidence type="ECO:0000313" key="11">
    <source>
        <dbReference type="Proteomes" id="UP000595841"/>
    </source>
</evidence>
<dbReference type="PANTHER" id="PTHR11727">
    <property type="entry name" value="DIMETHYLADENOSINE TRANSFERASE"/>
    <property type="match status" value="1"/>
</dbReference>
<organism evidence="10 11">
    <name type="scientific">Paenibacillus sonchi</name>
    <dbReference type="NCBI Taxonomy" id="373687"/>
    <lineage>
        <taxon>Bacteria</taxon>
        <taxon>Bacillati</taxon>
        <taxon>Bacillota</taxon>
        <taxon>Bacilli</taxon>
        <taxon>Bacillales</taxon>
        <taxon>Paenibacillaceae</taxon>
        <taxon>Paenibacillus</taxon>
        <taxon>Paenibacillus sonchi group</taxon>
    </lineage>
</organism>
<keyword evidence="2 8" id="KW-0489">Methyltransferase</keyword>
<comment type="similarity">
    <text evidence="8">Belongs to the class I-like SAM-binding methyltransferase superfamily. rRNA adenine N(6)-methyltransferase family.</text>
</comment>
<keyword evidence="11" id="KW-1185">Reference proteome</keyword>
<dbReference type="Proteomes" id="UP000595841">
    <property type="component" value="Chromosome"/>
</dbReference>
<proteinExistence type="inferred from homology"/>
<evidence type="ECO:0000256" key="5">
    <source>
        <dbReference type="ARBA" id="ARBA00022884"/>
    </source>
</evidence>
<dbReference type="PROSITE" id="PS01131">
    <property type="entry name" value="RRNA_A_DIMETH"/>
    <property type="match status" value="1"/>
</dbReference>
<evidence type="ECO:0000313" key="10">
    <source>
        <dbReference type="EMBL" id="QQZ64400.1"/>
    </source>
</evidence>
<dbReference type="Pfam" id="PF00398">
    <property type="entry name" value="RrnaAD"/>
    <property type="match status" value="1"/>
</dbReference>
<dbReference type="KEGG" id="pson:JI735_30615"/>
<dbReference type="InterPro" id="IPR020598">
    <property type="entry name" value="rRNA_Ade_methylase_Trfase_N"/>
</dbReference>
<evidence type="ECO:0000259" key="9">
    <source>
        <dbReference type="SMART" id="SM00650"/>
    </source>
</evidence>
<evidence type="ECO:0000256" key="3">
    <source>
        <dbReference type="ARBA" id="ARBA00022679"/>
    </source>
</evidence>
<keyword evidence="5 8" id="KW-0694">RNA-binding</keyword>
<feature type="binding site" evidence="8">
    <location>
        <position position="46"/>
    </location>
    <ligand>
        <name>S-adenosyl-L-methionine</name>
        <dbReference type="ChEBI" id="CHEBI:59789"/>
    </ligand>
</feature>
<dbReference type="SUPFAM" id="SSF53335">
    <property type="entry name" value="S-adenosyl-L-methionine-dependent methyltransferases"/>
    <property type="match status" value="1"/>
</dbReference>
<evidence type="ECO:0000256" key="4">
    <source>
        <dbReference type="ARBA" id="ARBA00022691"/>
    </source>
</evidence>
<dbReference type="PROSITE" id="PS51689">
    <property type="entry name" value="SAM_RNA_A_N6_MT"/>
    <property type="match status" value="1"/>
</dbReference>
<feature type="binding site" evidence="8">
    <location>
        <position position="67"/>
    </location>
    <ligand>
        <name>S-adenosyl-L-methionine</name>
        <dbReference type="ChEBI" id="CHEBI:59789"/>
    </ligand>
</feature>
<dbReference type="InterPro" id="IPR020596">
    <property type="entry name" value="rRNA_Ade_Mease_Trfase_CS"/>
</dbReference>
<feature type="binding site" evidence="8">
    <location>
        <position position="19"/>
    </location>
    <ligand>
        <name>S-adenosyl-L-methionine</name>
        <dbReference type="ChEBI" id="CHEBI:59789"/>
    </ligand>
</feature>
<sequence>MPKNDSRFRYGTANFPGRHLLINKSLIKEMVELAKVSRGDTVIDIGAGTGALTFPLAGQAGTVIAIENDPASVQKLTSKMKEKNNINIKLVDVLQYKLPKSPFCVVANMPFSITTPIFEKFLGDPSLRMQRAVFITEKGAAKRFTAVPVINPMILAWRMWYDIRLVRTVLPNNFSPPPGVASAVVTVFKKNNPMLPPHHRRQFTDLASHALHYPYVPFVEAIGEVFTPPQIAKLAKELKIERNQAICTLHEQQWGQLFLAMLRHVPSYRWPKARKRKGRR</sequence>
<evidence type="ECO:0000256" key="6">
    <source>
        <dbReference type="ARBA" id="ARBA00029941"/>
    </source>
</evidence>
<dbReference type="InterPro" id="IPR001737">
    <property type="entry name" value="KsgA/Erm"/>
</dbReference>
<dbReference type="InterPro" id="IPR023165">
    <property type="entry name" value="rRNA_Ade_diMease-like_C"/>
</dbReference>
<keyword evidence="3 8" id="KW-0808">Transferase</keyword>
<dbReference type="SMART" id="SM00650">
    <property type="entry name" value="rADc"/>
    <property type="match status" value="1"/>
</dbReference>
<reference evidence="10 11" key="1">
    <citation type="submission" date="2021-01" db="EMBL/GenBank/DDBJ databases">
        <title>Whole genome sequence of Paenibacillus sonchi LMG 24727 for comparative genomics.</title>
        <authorList>
            <person name="Lee G."/>
            <person name="Kim M.-J."/>
            <person name="Lim K."/>
            <person name="Shin J.-H."/>
        </authorList>
    </citation>
    <scope>NUCLEOTIDE SEQUENCE [LARGE SCALE GENOMIC DNA]</scope>
    <source>
        <strain evidence="10 11">LMG 24727</strain>
    </source>
</reference>
<feature type="binding site" evidence="8">
    <location>
        <position position="108"/>
    </location>
    <ligand>
        <name>S-adenosyl-L-methionine</name>
        <dbReference type="ChEBI" id="CHEBI:59789"/>
    </ligand>
</feature>
<dbReference type="CDD" id="cd02440">
    <property type="entry name" value="AdoMet_MTases"/>
    <property type="match status" value="1"/>
</dbReference>
<evidence type="ECO:0000256" key="2">
    <source>
        <dbReference type="ARBA" id="ARBA00022603"/>
    </source>
</evidence>
<feature type="binding site" evidence="8">
    <location>
        <position position="21"/>
    </location>
    <ligand>
        <name>S-adenosyl-L-methionine</name>
        <dbReference type="ChEBI" id="CHEBI:59789"/>
    </ligand>
</feature>
<dbReference type="GO" id="GO:0000179">
    <property type="term" value="F:rRNA (adenine-N6,N6-)-dimethyltransferase activity"/>
    <property type="evidence" value="ECO:0007669"/>
    <property type="project" value="UniProtKB-UniRule"/>
</dbReference>
<name>A0A974PIN2_9BACL</name>
<dbReference type="GO" id="GO:0003723">
    <property type="term" value="F:RNA binding"/>
    <property type="evidence" value="ECO:0007669"/>
    <property type="project" value="UniProtKB-UniRule"/>
</dbReference>
<evidence type="ECO:0000256" key="8">
    <source>
        <dbReference type="PROSITE-ProRule" id="PRU01026"/>
    </source>
</evidence>
<dbReference type="InterPro" id="IPR029063">
    <property type="entry name" value="SAM-dependent_MTases_sf"/>
</dbReference>
<feature type="binding site" evidence="8">
    <location>
        <position position="92"/>
    </location>
    <ligand>
        <name>S-adenosyl-L-methionine</name>
        <dbReference type="ChEBI" id="CHEBI:59789"/>
    </ligand>
</feature>